<dbReference type="VEuPathDB" id="FungiDB:I302_07610"/>
<feature type="compositionally biased region" description="Basic and acidic residues" evidence="1">
    <location>
        <begin position="210"/>
        <end position="227"/>
    </location>
</feature>
<evidence type="ECO:0000313" key="3">
    <source>
        <dbReference type="EMBL" id="WVW85986.1"/>
    </source>
</evidence>
<evidence type="ECO:0000256" key="1">
    <source>
        <dbReference type="SAM" id="MobiDB-lite"/>
    </source>
</evidence>
<reference evidence="3" key="4">
    <citation type="submission" date="2024-02" db="EMBL/GenBank/DDBJ databases">
        <title>Comparative genomics of Cryptococcus and Kwoniella reveals pathogenesis evolution and contrasting modes of karyotype evolution via chromosome fusion or intercentromeric recombination.</title>
        <authorList>
            <person name="Coelho M.A."/>
            <person name="David-Palma M."/>
            <person name="Shea T."/>
            <person name="Bowers K."/>
            <person name="McGinley-Smith S."/>
            <person name="Mohammad A.W."/>
            <person name="Gnirke A."/>
            <person name="Yurkov A.M."/>
            <person name="Nowrousian M."/>
            <person name="Sun S."/>
            <person name="Cuomo C.A."/>
            <person name="Heitman J."/>
        </authorList>
    </citation>
    <scope>NUCLEOTIDE SEQUENCE</scope>
    <source>
        <strain evidence="3">CBS 10118</strain>
    </source>
</reference>
<dbReference type="EMBL" id="CP144547">
    <property type="protein sequence ID" value="WVW85986.1"/>
    <property type="molecule type" value="Genomic_DNA"/>
</dbReference>
<reference evidence="2" key="1">
    <citation type="submission" date="2013-07" db="EMBL/GenBank/DDBJ databases">
        <title>The Genome Sequence of Cryptococcus bestiolae CBS10118.</title>
        <authorList>
            <consortium name="The Broad Institute Genome Sequencing Platform"/>
            <person name="Cuomo C."/>
            <person name="Litvintseva A."/>
            <person name="Chen Y."/>
            <person name="Heitman J."/>
            <person name="Sun S."/>
            <person name="Springer D."/>
            <person name="Dromer F."/>
            <person name="Young S.K."/>
            <person name="Zeng Q."/>
            <person name="Gargeya S."/>
            <person name="Fitzgerald M."/>
            <person name="Abouelleil A."/>
            <person name="Alvarado L."/>
            <person name="Berlin A.M."/>
            <person name="Chapman S.B."/>
            <person name="Dewar J."/>
            <person name="Goldberg J."/>
            <person name="Griggs A."/>
            <person name="Gujja S."/>
            <person name="Hansen M."/>
            <person name="Howarth C."/>
            <person name="Imamovic A."/>
            <person name="Larimer J."/>
            <person name="McCowan C."/>
            <person name="Murphy C."/>
            <person name="Pearson M."/>
            <person name="Priest M."/>
            <person name="Roberts A."/>
            <person name="Saif S."/>
            <person name="Shea T."/>
            <person name="Sykes S."/>
            <person name="Wortman J."/>
            <person name="Nusbaum C."/>
            <person name="Birren B."/>
        </authorList>
    </citation>
    <scope>NUCLEOTIDE SEQUENCE [LARGE SCALE GENOMIC DNA]</scope>
    <source>
        <strain evidence="2">CBS 10118</strain>
    </source>
</reference>
<evidence type="ECO:0000313" key="2">
    <source>
        <dbReference type="EMBL" id="OCF23256.1"/>
    </source>
</evidence>
<protein>
    <submittedName>
        <fullName evidence="2">Uncharacterized protein</fullName>
    </submittedName>
</protein>
<reference evidence="2" key="3">
    <citation type="submission" date="2014-01" db="EMBL/GenBank/DDBJ databases">
        <title>Evolution of pathogenesis and genome organization in the Tremellales.</title>
        <authorList>
            <person name="Cuomo C."/>
            <person name="Litvintseva A."/>
            <person name="Heitman J."/>
            <person name="Chen Y."/>
            <person name="Sun S."/>
            <person name="Springer D."/>
            <person name="Dromer F."/>
            <person name="Young S."/>
            <person name="Zeng Q."/>
            <person name="Chapman S."/>
            <person name="Gujja S."/>
            <person name="Saif S."/>
            <person name="Birren B."/>
        </authorList>
    </citation>
    <scope>NUCLEOTIDE SEQUENCE</scope>
    <source>
        <strain evidence="2">CBS 10118</strain>
    </source>
</reference>
<dbReference type="GeneID" id="30212009"/>
<dbReference type="KEGG" id="kbi:30212009"/>
<proteinExistence type="predicted"/>
<feature type="region of interest" description="Disordered" evidence="1">
    <location>
        <begin position="164"/>
        <end position="240"/>
    </location>
</feature>
<dbReference type="AlphaFoldDB" id="A0A1B9FWV4"/>
<accession>A0A1B9FWV4</accession>
<dbReference type="RefSeq" id="XP_019044326.1">
    <property type="nucleotide sequence ID" value="XM_019194203.1"/>
</dbReference>
<name>A0A1B9FWV4_9TREE</name>
<dbReference type="EMBL" id="KI894024">
    <property type="protein sequence ID" value="OCF23256.1"/>
    <property type="molecule type" value="Genomic_DNA"/>
</dbReference>
<reference evidence="3" key="2">
    <citation type="submission" date="2013-07" db="EMBL/GenBank/DDBJ databases">
        <authorList>
            <consortium name="The Broad Institute Genome Sequencing Platform"/>
            <person name="Cuomo C."/>
            <person name="Litvintseva A."/>
            <person name="Chen Y."/>
            <person name="Heitman J."/>
            <person name="Sun S."/>
            <person name="Springer D."/>
            <person name="Dromer F."/>
            <person name="Young S.K."/>
            <person name="Zeng Q."/>
            <person name="Gargeya S."/>
            <person name="Fitzgerald M."/>
            <person name="Abouelleil A."/>
            <person name="Alvarado L."/>
            <person name="Berlin A.M."/>
            <person name="Chapman S.B."/>
            <person name="Dewar J."/>
            <person name="Goldberg J."/>
            <person name="Griggs A."/>
            <person name="Gujja S."/>
            <person name="Hansen M."/>
            <person name="Howarth C."/>
            <person name="Imamovic A."/>
            <person name="Larimer J."/>
            <person name="McCowan C."/>
            <person name="Murphy C."/>
            <person name="Pearson M."/>
            <person name="Priest M."/>
            <person name="Roberts A."/>
            <person name="Saif S."/>
            <person name="Shea T."/>
            <person name="Sykes S."/>
            <person name="Wortman J."/>
            <person name="Nusbaum C."/>
            <person name="Birren B."/>
        </authorList>
    </citation>
    <scope>NUCLEOTIDE SEQUENCE</scope>
    <source>
        <strain evidence="3">CBS 10118</strain>
    </source>
</reference>
<dbReference type="OrthoDB" id="2574439at2759"/>
<dbReference type="Proteomes" id="UP000092730">
    <property type="component" value="Chromosome 7"/>
</dbReference>
<keyword evidence="4" id="KW-1185">Reference proteome</keyword>
<organism evidence="2">
    <name type="scientific">Kwoniella bestiolae CBS 10118</name>
    <dbReference type="NCBI Taxonomy" id="1296100"/>
    <lineage>
        <taxon>Eukaryota</taxon>
        <taxon>Fungi</taxon>
        <taxon>Dikarya</taxon>
        <taxon>Basidiomycota</taxon>
        <taxon>Agaricomycotina</taxon>
        <taxon>Tremellomycetes</taxon>
        <taxon>Tremellales</taxon>
        <taxon>Cryptococcaceae</taxon>
        <taxon>Kwoniella</taxon>
    </lineage>
</organism>
<sequence length="311" mass="35565">MVDYQRYNLDLIAFQQRYPLSTLEAILSTREYCDPFFVIEELTRHINQNGQSHPSPQPIKTLFFKSNFNLNSGEKPKSQQNKPSSTPFQRTLYLTNLPPTIKTSHFHYILSHPVHFQSQGRRGRCKQDPGISMVQIYHLPAPSPKTKPSRLEWLNRRINQLLCITDPTDNDQTMPNTSPRNSTIKPVCPASNTPPASEHTPTPAPAGPDEIIHTEDNGSRVEEREVPDPESTSPEQQEDDQLLMNIGKNESGEVRTVAWIHFRDEDHLYRAKHVLRSITIDGRQIGIKIDRFNGGIVKRIWRGHTVPAKVK</sequence>
<gene>
    <name evidence="2" type="ORF">I302_07610</name>
    <name evidence="3" type="ORF">I302_108024</name>
</gene>
<feature type="compositionally biased region" description="Polar residues" evidence="1">
    <location>
        <begin position="170"/>
        <end position="195"/>
    </location>
</feature>
<evidence type="ECO:0000313" key="4">
    <source>
        <dbReference type="Proteomes" id="UP000092730"/>
    </source>
</evidence>